<evidence type="ECO:0000313" key="1">
    <source>
        <dbReference type="EMBL" id="ABV22190.1"/>
    </source>
</evidence>
<organism evidence="1">
    <name type="scientific">Perkinsus marinus</name>
    <dbReference type="NCBI Taxonomy" id="31276"/>
    <lineage>
        <taxon>Eukaryota</taxon>
        <taxon>Sar</taxon>
        <taxon>Alveolata</taxon>
        <taxon>Perkinsozoa</taxon>
        <taxon>Perkinsea</taxon>
        <taxon>Perkinsida</taxon>
        <taxon>Perkinsidae</taxon>
        <taxon>Perkinsus</taxon>
    </lineage>
</organism>
<dbReference type="EMBL" id="EF134076">
    <property type="protein sequence ID" value="ABV22190.1"/>
    <property type="molecule type" value="mRNA"/>
</dbReference>
<proteinExistence type="evidence at transcript level"/>
<protein>
    <submittedName>
        <fullName evidence="1">Uncharacterized protein</fullName>
    </submittedName>
</protein>
<name>A7YXR1_9ALVE</name>
<accession>A7YXR1</accession>
<dbReference type="AlphaFoldDB" id="A7YXR1"/>
<reference evidence="1" key="1">
    <citation type="journal article" date="2007" name="Proc. Natl. Acad. Sci. U.S.A.">
        <title>Spliced leader RNA trans-splicing in dinoflagellates.</title>
        <authorList>
            <person name="Zhang H."/>
            <person name="Hou Y."/>
            <person name="Miranda L."/>
            <person name="Campbell D.A."/>
            <person name="Sturm N.R."/>
            <person name="Gaasterland T."/>
            <person name="Lin S."/>
        </authorList>
    </citation>
    <scope>NUCLEOTIDE SEQUENCE</scope>
    <source>
        <strain evidence="1">Pma_cDNA11</strain>
    </source>
</reference>
<sequence length="43" mass="5107">MLVSTTTRMYPRYLYTEWVWRSSWVFSSEVLLVNTTPSLSQCS</sequence>